<dbReference type="EnsemblMetazoa" id="XM_017116092.2">
    <property type="protein sequence ID" value="XP_016971581.2"/>
    <property type="gene ID" value="LOC108039169"/>
</dbReference>
<name>A0ABM5GY57_DRORH</name>
<accession>A0ABM5GY57</accession>
<proteinExistence type="predicted"/>
<keyword evidence="2" id="KW-1185">Reference proteome</keyword>
<reference evidence="2" key="1">
    <citation type="journal article" date="2021" name="Elife">
        <title>Highly contiguous assemblies of 101 drosophilid genomes.</title>
        <authorList>
            <person name="Kim B.Y."/>
            <person name="Wang J.R."/>
            <person name="Miller D.E."/>
            <person name="Barmina O."/>
            <person name="Delaney E."/>
            <person name="Thompson A."/>
            <person name="Comeault A.A."/>
            <person name="Peede D."/>
            <person name="D'Agostino E.R."/>
            <person name="Pelaez J."/>
            <person name="Aguilar J.M."/>
            <person name="Haji D."/>
            <person name="Matsunaga T."/>
            <person name="Armstrong E.E."/>
            <person name="Zych M."/>
            <person name="Ogawa Y."/>
            <person name="Stamenkovic-Radak M."/>
            <person name="Jelic M."/>
            <person name="Veselinovic M.S."/>
            <person name="Tanaskovic M."/>
            <person name="Eric P."/>
            <person name="Gao J.J."/>
            <person name="Katoh T.K."/>
            <person name="Toda M.J."/>
            <person name="Watabe H."/>
            <person name="Watada M."/>
            <person name="Davis J.S."/>
            <person name="Moyle L.C."/>
            <person name="Manoli G."/>
            <person name="Bertolini E."/>
            <person name="Kostal V."/>
            <person name="Hawley R.S."/>
            <person name="Takahashi A."/>
            <person name="Jones C.D."/>
            <person name="Price D.K."/>
            <person name="Whiteman N."/>
            <person name="Kopp A."/>
            <person name="Matute D.R."/>
            <person name="Petrov D.A."/>
        </authorList>
    </citation>
    <scope>NUCLEOTIDE SEQUENCE [LARGE SCALE GENOMIC DNA]</scope>
</reference>
<dbReference type="Proteomes" id="UP001652680">
    <property type="component" value="Unassembled WGS sequence"/>
</dbReference>
<sequence length="108" mass="12276">MTGHNLYTPHPFFLSLPFSSSRDTWETRYKVDRIDSKTAAIPRQRNLENRDSRLRASDAQIVLLTIHCGSSATEAPFHVNALLQLTQLFHTLAPFSPILPLAVPHWLL</sequence>
<reference evidence="1" key="2">
    <citation type="submission" date="2025-05" db="UniProtKB">
        <authorList>
            <consortium name="EnsemblMetazoa"/>
        </authorList>
    </citation>
    <scope>IDENTIFICATION</scope>
</reference>
<dbReference type="RefSeq" id="XP_016971581.2">
    <property type="nucleotide sequence ID" value="XM_017116092.2"/>
</dbReference>
<evidence type="ECO:0000313" key="2">
    <source>
        <dbReference type="Proteomes" id="UP001652680"/>
    </source>
</evidence>
<protein>
    <submittedName>
        <fullName evidence="1">Uncharacterized protein</fullName>
    </submittedName>
</protein>
<evidence type="ECO:0000313" key="1">
    <source>
        <dbReference type="EnsemblMetazoa" id="XP_016971581.2"/>
    </source>
</evidence>
<organism evidence="1 2">
    <name type="scientific">Drosophila rhopaloa</name>
    <name type="common">Fruit fly</name>
    <dbReference type="NCBI Taxonomy" id="1041015"/>
    <lineage>
        <taxon>Eukaryota</taxon>
        <taxon>Metazoa</taxon>
        <taxon>Ecdysozoa</taxon>
        <taxon>Arthropoda</taxon>
        <taxon>Hexapoda</taxon>
        <taxon>Insecta</taxon>
        <taxon>Pterygota</taxon>
        <taxon>Neoptera</taxon>
        <taxon>Endopterygota</taxon>
        <taxon>Diptera</taxon>
        <taxon>Brachycera</taxon>
        <taxon>Muscomorpha</taxon>
        <taxon>Ephydroidea</taxon>
        <taxon>Drosophilidae</taxon>
        <taxon>Drosophila</taxon>
        <taxon>Sophophora</taxon>
    </lineage>
</organism>
<dbReference type="GeneID" id="108039169"/>